<dbReference type="Gene3D" id="3.30.420.10">
    <property type="entry name" value="Ribonuclease H-like superfamily/Ribonuclease H"/>
    <property type="match status" value="1"/>
</dbReference>
<accession>A0AA88VI51</accession>
<dbReference type="InterPro" id="IPR002156">
    <property type="entry name" value="RNaseH_domain"/>
</dbReference>
<gene>
    <name evidence="3" type="ORF">RJ639_013432</name>
</gene>
<dbReference type="SUPFAM" id="SSF53098">
    <property type="entry name" value="Ribonuclease H-like"/>
    <property type="match status" value="1"/>
</dbReference>
<dbReference type="InterPro" id="IPR012337">
    <property type="entry name" value="RNaseH-like_sf"/>
</dbReference>
<evidence type="ECO:0000259" key="2">
    <source>
        <dbReference type="Pfam" id="PF13456"/>
    </source>
</evidence>
<dbReference type="GO" id="GO:0003676">
    <property type="term" value="F:nucleic acid binding"/>
    <property type="evidence" value="ECO:0007669"/>
    <property type="project" value="InterPro"/>
</dbReference>
<evidence type="ECO:0000256" key="1">
    <source>
        <dbReference type="SAM" id="MobiDB-lite"/>
    </source>
</evidence>
<keyword evidence="4" id="KW-1185">Reference proteome</keyword>
<organism evidence="3 4">
    <name type="scientific">Escallonia herrerae</name>
    <dbReference type="NCBI Taxonomy" id="1293975"/>
    <lineage>
        <taxon>Eukaryota</taxon>
        <taxon>Viridiplantae</taxon>
        <taxon>Streptophyta</taxon>
        <taxon>Embryophyta</taxon>
        <taxon>Tracheophyta</taxon>
        <taxon>Spermatophyta</taxon>
        <taxon>Magnoliopsida</taxon>
        <taxon>eudicotyledons</taxon>
        <taxon>Gunneridae</taxon>
        <taxon>Pentapetalae</taxon>
        <taxon>asterids</taxon>
        <taxon>campanulids</taxon>
        <taxon>Escalloniales</taxon>
        <taxon>Escalloniaceae</taxon>
        <taxon>Escallonia</taxon>
    </lineage>
</organism>
<feature type="domain" description="RNase H type-1" evidence="2">
    <location>
        <begin position="153"/>
        <end position="236"/>
    </location>
</feature>
<protein>
    <recommendedName>
        <fullName evidence="2">RNase H type-1 domain-containing protein</fullName>
    </recommendedName>
</protein>
<dbReference type="PANTHER" id="PTHR48475">
    <property type="entry name" value="RIBONUCLEASE H"/>
    <property type="match status" value="1"/>
</dbReference>
<comment type="caution">
    <text evidence="3">The sequence shown here is derived from an EMBL/GenBank/DDBJ whole genome shotgun (WGS) entry which is preliminary data.</text>
</comment>
<dbReference type="Proteomes" id="UP001188597">
    <property type="component" value="Unassembled WGS sequence"/>
</dbReference>
<dbReference type="GO" id="GO:0004523">
    <property type="term" value="F:RNA-DNA hybrid ribonuclease activity"/>
    <property type="evidence" value="ECO:0007669"/>
    <property type="project" value="InterPro"/>
</dbReference>
<dbReference type="AlphaFoldDB" id="A0AA88VI51"/>
<dbReference type="PANTHER" id="PTHR48475:SF1">
    <property type="entry name" value="RNASE H TYPE-1 DOMAIN-CONTAINING PROTEIN"/>
    <property type="match status" value="1"/>
</dbReference>
<feature type="compositionally biased region" description="Acidic residues" evidence="1">
    <location>
        <begin position="1"/>
        <end position="18"/>
    </location>
</feature>
<evidence type="ECO:0000313" key="3">
    <source>
        <dbReference type="EMBL" id="KAK3007578.1"/>
    </source>
</evidence>
<sequence>MMTFLEEGDITDEGDDNDGSSSDVSSNMVQISDDPQDSQNRKKSIVENVAVSMTCVKEASHDKMKDHRQVTLGEAKVKFSLATRFWTRQLSDLGKDGRIGLCEINTVSVNMTNVREGLTLENDGEIQPAPSEFEGGGQATVDELREVNLGDEGCSNNEAKYEFVIVGLELALQIPIIELTIYGDSQLVVKQLRGEYIVRRTNLVPYHERANQLLSQFEKVQNFHIRRGVDAQADSLTGLAALTLPDNKTITITVGERRVLQPLNQVPQLEHVFIINMIENVEDWR</sequence>
<dbReference type="InterPro" id="IPR036397">
    <property type="entry name" value="RNaseH_sf"/>
</dbReference>
<evidence type="ECO:0000313" key="4">
    <source>
        <dbReference type="Proteomes" id="UP001188597"/>
    </source>
</evidence>
<proteinExistence type="predicted"/>
<dbReference type="CDD" id="cd09279">
    <property type="entry name" value="RNase_HI_like"/>
    <property type="match status" value="1"/>
</dbReference>
<dbReference type="Pfam" id="PF13456">
    <property type="entry name" value="RVT_3"/>
    <property type="match status" value="1"/>
</dbReference>
<dbReference type="EMBL" id="JAVXUP010001847">
    <property type="protein sequence ID" value="KAK3007578.1"/>
    <property type="molecule type" value="Genomic_DNA"/>
</dbReference>
<name>A0AA88VI51_9ASTE</name>
<feature type="region of interest" description="Disordered" evidence="1">
    <location>
        <begin position="1"/>
        <end position="42"/>
    </location>
</feature>
<reference evidence="3" key="1">
    <citation type="submission" date="2022-12" db="EMBL/GenBank/DDBJ databases">
        <title>Draft genome assemblies for two species of Escallonia (Escalloniales).</title>
        <authorList>
            <person name="Chanderbali A."/>
            <person name="Dervinis C."/>
            <person name="Anghel I."/>
            <person name="Soltis D."/>
            <person name="Soltis P."/>
            <person name="Zapata F."/>
        </authorList>
    </citation>
    <scope>NUCLEOTIDE SEQUENCE</scope>
    <source>
        <strain evidence="3">UCBG64.0493</strain>
        <tissue evidence="3">Leaf</tissue>
    </source>
</reference>